<organism evidence="4 5">
    <name type="scientific">Polyplax serrata</name>
    <name type="common">Common mouse louse</name>
    <dbReference type="NCBI Taxonomy" id="468196"/>
    <lineage>
        <taxon>Eukaryota</taxon>
        <taxon>Metazoa</taxon>
        <taxon>Ecdysozoa</taxon>
        <taxon>Arthropoda</taxon>
        <taxon>Hexapoda</taxon>
        <taxon>Insecta</taxon>
        <taxon>Pterygota</taxon>
        <taxon>Neoptera</taxon>
        <taxon>Paraneoptera</taxon>
        <taxon>Psocodea</taxon>
        <taxon>Troctomorpha</taxon>
        <taxon>Phthiraptera</taxon>
        <taxon>Anoplura</taxon>
        <taxon>Polyplacidae</taxon>
        <taxon>Polyplax</taxon>
    </lineage>
</organism>
<feature type="coiled-coil region" evidence="1">
    <location>
        <begin position="1176"/>
        <end position="1203"/>
    </location>
</feature>
<feature type="region of interest" description="Disordered" evidence="2">
    <location>
        <begin position="969"/>
        <end position="1022"/>
    </location>
</feature>
<feature type="coiled-coil region" evidence="1">
    <location>
        <begin position="652"/>
        <end position="686"/>
    </location>
</feature>
<gene>
    <name evidence="4" type="ORF">RUM43_001507</name>
</gene>
<comment type="caution">
    <text evidence="4">The sequence shown here is derived from an EMBL/GenBank/DDBJ whole genome shotgun (WGS) entry which is preliminary data.</text>
</comment>
<evidence type="ECO:0000256" key="2">
    <source>
        <dbReference type="SAM" id="MobiDB-lite"/>
    </source>
</evidence>
<keyword evidence="1" id="KW-0175">Coiled coil</keyword>
<dbReference type="Gene3D" id="3.30.1470.10">
    <property type="entry name" value="Photosystem I PsaD, reaction center subunit II"/>
    <property type="match status" value="1"/>
</dbReference>
<dbReference type="Proteomes" id="UP001372834">
    <property type="component" value="Unassembled WGS sequence"/>
</dbReference>
<evidence type="ECO:0000313" key="4">
    <source>
        <dbReference type="EMBL" id="KAK6645231.1"/>
    </source>
</evidence>
<feature type="domain" description="WW" evidence="3">
    <location>
        <begin position="54"/>
        <end position="88"/>
    </location>
</feature>
<dbReference type="SUPFAM" id="SSF51045">
    <property type="entry name" value="WW domain"/>
    <property type="match status" value="1"/>
</dbReference>
<dbReference type="InterPro" id="IPR001202">
    <property type="entry name" value="WW_dom"/>
</dbReference>
<dbReference type="CDD" id="cd00201">
    <property type="entry name" value="WW"/>
    <property type="match status" value="1"/>
</dbReference>
<protein>
    <recommendedName>
        <fullName evidence="3">WW domain-containing protein</fullName>
    </recommendedName>
</protein>
<feature type="compositionally biased region" description="Basic and acidic residues" evidence="2">
    <location>
        <begin position="1009"/>
        <end position="1019"/>
    </location>
</feature>
<feature type="compositionally biased region" description="Polar residues" evidence="2">
    <location>
        <begin position="516"/>
        <end position="532"/>
    </location>
</feature>
<dbReference type="InterPro" id="IPR053233">
    <property type="entry name" value="ABRA-related"/>
</dbReference>
<evidence type="ECO:0000313" key="5">
    <source>
        <dbReference type="Proteomes" id="UP001372834"/>
    </source>
</evidence>
<dbReference type="PANTHER" id="PTHR21715:SF0">
    <property type="entry name" value="RH04127P"/>
    <property type="match status" value="1"/>
</dbReference>
<feature type="compositionally biased region" description="Basic and acidic residues" evidence="2">
    <location>
        <begin position="556"/>
        <end position="571"/>
    </location>
</feature>
<dbReference type="InterPro" id="IPR036020">
    <property type="entry name" value="WW_dom_sf"/>
</dbReference>
<reference evidence="4 5" key="1">
    <citation type="submission" date="2023-10" db="EMBL/GenBank/DDBJ databases">
        <title>Genomes of two closely related lineages of the louse Polyplax serrata with different host specificities.</title>
        <authorList>
            <person name="Martinu J."/>
            <person name="Tarabai H."/>
            <person name="Stefka J."/>
            <person name="Hypsa V."/>
        </authorList>
    </citation>
    <scope>NUCLEOTIDE SEQUENCE [LARGE SCALE GENOMIC DNA]</scope>
    <source>
        <strain evidence="4">HR10_N</strain>
    </source>
</reference>
<name>A0AAN8SGC6_POLSC</name>
<feature type="coiled-coil region" evidence="1">
    <location>
        <begin position="745"/>
        <end position="904"/>
    </location>
</feature>
<sequence>MSFSPTSGQVVLQEVFDEGSIPTDEEICDYALRIGIDVENEPHLLYLARDGLMQALPSGWKPCYDKDKKEIYYFNFKTKKAQWEHPLDEVFRNLVTKARTEGVLSEQIDDDSRTSIKEDLKSYEEASLSVTTNEMSFKPKKLEPISPLGKSLLKKFPATLSPIKKINVREGVKNDNLKSGIHIYDGKLLQKSETEGADNKIGFDETEVRKRPNSSDIRNRRNIEPLEFRQLSKQEIIPPPAREKINFKTEGKKLVNNKIFTESQSVEIKGGESTIVTKDEGYGTEFSVSSLGEKDTGGKKELTLAGGGSIFLKSNKMKFSPSSDLVTSSLSREELSDGLLSPDGKKLGHEFDSHPKSILRDQAILKVNEKSVDSVEKKVQKEDLDDEKKSVRFNLEKELQKSEIPSVGTPRTESQSVLSKNNTFKFDNKLSVESEKKTVRQVEVDFEELNISLSDDKVVKSEHKMAMENTKATESKKFKSSQMLVNEFREIFDTQPKNNINLFDNSIAINAKNATVKSSHIDSNSSRSLTSQSDDDANHTSQEVKYAVNEATPVEQTEKSCDLDLNKGEHPKSKEKLSSKIFDSTYDDLVEFTIKKKLGLDASKNSDCKSNILYHEGDFLLEDILKATDSDSVDDNVVDKLFMSQDKELEYLEKLESQIHLNAQKRRQLEQDIGNSEKLKNDKQNELEREYKLWLKDTEESYKEKKVEASNGLREKYEIWLKEKEVEFEKSFRQKYESETEGRLKDLKNELMQKAQSEIENMKTQFEEEQKNRLKTLQTEMEDQESKELDSLKKSFESMLQEKKTELMMKHNEEIKKIENNLEDLLSEQKSQKLKELELVRENEALIETMRSEMKESYQKQKNSLLREHELLLENMKREHSLAVEQLRIEFRNKEDSLKTAQMNRLEEIKFIAEEMPRKKELSIARSAKADNAESRVFEKVRCEKRLLEDKYKTLKEKYIKLKAEAKSTLERKKKKKESSITMSSETEKSSSYKAIPACEKSNVISSKQESKQEKETKPKNQMNHLAFLQHDISTDEENLLSSKNLSELEKISRMSQARNEESHLKIPSNTEKIKEDLFGEEKKTEGNEIKKKKQLFSRFKAASTSKINSSNKNNSKEVLSPVENLRRQLKKLEELEDQFPLTTNTDTYMRYPFTDNAQFGSSEIEFFKHRIHLERESVRRAKDSLKAQKKCFENRQKEVKQKLVECEPGSKASIEQIYQEEKELTDMEVSVYRTRALLGEKIIRLRHLEQSLKRISQPMKKGKDLLGRLGVKNIKKDEDRTLSDLSSYSGSSGLSNTEFNDGNNPAVNAGIKKNCLEQNRRYFRSNMQESSEIIQSLENLNSEIREIWEVLKKQHQSGQETITMLPPPPLIYGDLGWSGFSVSSHPFRNTVITSTSNLQRPIAQQFKTQVTGTSNTSHVSTIIDSSLVDRTRSLRDWLKAARNSTPLEAVSSSQVTL</sequence>
<evidence type="ECO:0000259" key="3">
    <source>
        <dbReference type="PROSITE" id="PS50020"/>
    </source>
</evidence>
<dbReference type="EMBL" id="JAWJWE010000001">
    <property type="protein sequence ID" value="KAK6645231.1"/>
    <property type="molecule type" value="Genomic_DNA"/>
</dbReference>
<dbReference type="Pfam" id="PF00397">
    <property type="entry name" value="WW"/>
    <property type="match status" value="1"/>
</dbReference>
<evidence type="ECO:0000256" key="1">
    <source>
        <dbReference type="SAM" id="Coils"/>
    </source>
</evidence>
<dbReference type="PROSITE" id="PS50020">
    <property type="entry name" value="WW_DOMAIN_2"/>
    <property type="match status" value="1"/>
</dbReference>
<dbReference type="PANTHER" id="PTHR21715">
    <property type="entry name" value="RH04127P"/>
    <property type="match status" value="1"/>
</dbReference>
<feature type="region of interest" description="Disordered" evidence="2">
    <location>
        <begin position="516"/>
        <end position="571"/>
    </location>
</feature>
<accession>A0AAN8SGC6</accession>
<dbReference type="SMART" id="SM00456">
    <property type="entry name" value="WW"/>
    <property type="match status" value="1"/>
</dbReference>
<proteinExistence type="predicted"/>